<protein>
    <submittedName>
        <fullName evidence="1">Uncharacterized protein</fullName>
    </submittedName>
</protein>
<keyword evidence="2" id="KW-1185">Reference proteome</keyword>
<evidence type="ECO:0000313" key="1">
    <source>
        <dbReference type="EMBL" id="KAK2767991.1"/>
    </source>
</evidence>
<accession>A0AAD9YJ06</accession>
<dbReference type="Proteomes" id="UP001281614">
    <property type="component" value="Unassembled WGS sequence"/>
</dbReference>
<name>A0AAD9YJ06_COLKA</name>
<reference evidence="1" key="1">
    <citation type="submission" date="2023-02" db="EMBL/GenBank/DDBJ databases">
        <title>Colletotrichum kahawae CIFC_Que2 genome sequencing and assembly.</title>
        <authorList>
            <person name="Baroncelli R."/>
        </authorList>
    </citation>
    <scope>NUCLEOTIDE SEQUENCE</scope>
    <source>
        <strain evidence="1">CIFC_Que2</strain>
    </source>
</reference>
<sequence>MGSSEEAETNFPQPGLKAATYNTVLHSFAPGQHQQHSVALGWRAWDLASLESHLMPCRNPTRRLLFTCSTSTRTNCPHVWKSRLSHHARTIPRRWVPSLDSSKLPFHLYFAKTYQCLWAIYLWTSFAPGDTCFAGSYLVGPFAPVKSVGKPRHAIPSATSDRLPANPWISNSPSTFLAWIPARPPPRQPRYVLLVASAQACSGKYGDRGHSPPPPARTGFHTNELYQRGILCPDGLQASSTPVTAGTH</sequence>
<comment type="caution">
    <text evidence="1">The sequence shown here is derived from an EMBL/GenBank/DDBJ whole genome shotgun (WGS) entry which is preliminary data.</text>
</comment>
<dbReference type="AlphaFoldDB" id="A0AAD9YJ06"/>
<proteinExistence type="predicted"/>
<gene>
    <name evidence="1" type="ORF">CKAH01_04559</name>
</gene>
<evidence type="ECO:0000313" key="2">
    <source>
        <dbReference type="Proteomes" id="UP001281614"/>
    </source>
</evidence>
<organism evidence="1 2">
    <name type="scientific">Colletotrichum kahawae</name>
    <name type="common">Coffee berry disease fungus</name>
    <dbReference type="NCBI Taxonomy" id="34407"/>
    <lineage>
        <taxon>Eukaryota</taxon>
        <taxon>Fungi</taxon>
        <taxon>Dikarya</taxon>
        <taxon>Ascomycota</taxon>
        <taxon>Pezizomycotina</taxon>
        <taxon>Sordariomycetes</taxon>
        <taxon>Hypocreomycetidae</taxon>
        <taxon>Glomerellales</taxon>
        <taxon>Glomerellaceae</taxon>
        <taxon>Colletotrichum</taxon>
        <taxon>Colletotrichum gloeosporioides species complex</taxon>
    </lineage>
</organism>
<dbReference type="EMBL" id="VYYT01000113">
    <property type="protein sequence ID" value="KAK2767991.1"/>
    <property type="molecule type" value="Genomic_DNA"/>
</dbReference>